<evidence type="ECO:0000256" key="6">
    <source>
        <dbReference type="ARBA" id="ARBA00023136"/>
    </source>
</evidence>
<dbReference type="InterPro" id="IPR011014">
    <property type="entry name" value="MscS_channel_TM-2"/>
</dbReference>
<dbReference type="GO" id="GO:0005886">
    <property type="term" value="C:plasma membrane"/>
    <property type="evidence" value="ECO:0007669"/>
    <property type="project" value="UniProtKB-SubCell"/>
</dbReference>
<evidence type="ECO:0000313" key="11">
    <source>
        <dbReference type="EMBL" id="MDA5193332.1"/>
    </source>
</evidence>
<dbReference type="InterPro" id="IPR052702">
    <property type="entry name" value="MscS-like_channel"/>
</dbReference>
<dbReference type="PANTHER" id="PTHR30347">
    <property type="entry name" value="POTASSIUM CHANNEL RELATED"/>
    <property type="match status" value="1"/>
</dbReference>
<dbReference type="SUPFAM" id="SSF82689">
    <property type="entry name" value="Mechanosensitive channel protein MscS (YggB), C-terminal domain"/>
    <property type="match status" value="1"/>
</dbReference>
<feature type="transmembrane region" description="Helical" evidence="7">
    <location>
        <begin position="122"/>
        <end position="142"/>
    </location>
</feature>
<dbReference type="Pfam" id="PF00924">
    <property type="entry name" value="MS_channel_2nd"/>
    <property type="match status" value="1"/>
</dbReference>
<evidence type="ECO:0000259" key="8">
    <source>
        <dbReference type="Pfam" id="PF00924"/>
    </source>
</evidence>
<comment type="caution">
    <text evidence="11">The sequence shown here is derived from an EMBL/GenBank/DDBJ whole genome shotgun (WGS) entry which is preliminary data.</text>
</comment>
<gene>
    <name evidence="11" type="ORF">NYP16_05100</name>
</gene>
<dbReference type="Pfam" id="PF21088">
    <property type="entry name" value="MS_channel_1st"/>
    <property type="match status" value="1"/>
</dbReference>
<feature type="transmembrane region" description="Helical" evidence="7">
    <location>
        <begin position="204"/>
        <end position="221"/>
    </location>
</feature>
<dbReference type="AlphaFoldDB" id="A0A9X3TX74"/>
<dbReference type="RefSeq" id="WP_274943035.1">
    <property type="nucleotide sequence ID" value="NZ_JANWOI010000002.1"/>
</dbReference>
<dbReference type="InterPro" id="IPR049278">
    <property type="entry name" value="MS_channel_C"/>
</dbReference>
<comment type="similarity">
    <text evidence="2">Belongs to the MscS (TC 1.A.23) family.</text>
</comment>
<feature type="transmembrane region" description="Helical" evidence="7">
    <location>
        <begin position="92"/>
        <end position="110"/>
    </location>
</feature>
<evidence type="ECO:0000256" key="5">
    <source>
        <dbReference type="ARBA" id="ARBA00022989"/>
    </source>
</evidence>
<dbReference type="Gene3D" id="3.30.70.100">
    <property type="match status" value="1"/>
</dbReference>
<evidence type="ECO:0000256" key="1">
    <source>
        <dbReference type="ARBA" id="ARBA00004651"/>
    </source>
</evidence>
<evidence type="ECO:0000259" key="9">
    <source>
        <dbReference type="Pfam" id="PF21082"/>
    </source>
</evidence>
<feature type="transmembrane region" description="Helical" evidence="7">
    <location>
        <begin position="26"/>
        <end position="46"/>
    </location>
</feature>
<evidence type="ECO:0000259" key="10">
    <source>
        <dbReference type="Pfam" id="PF21088"/>
    </source>
</evidence>
<dbReference type="InterPro" id="IPR011066">
    <property type="entry name" value="MscS_channel_C_sf"/>
</dbReference>
<organism evidence="11 12">
    <name type="scientific">Govanella unica</name>
    <dbReference type="NCBI Taxonomy" id="2975056"/>
    <lineage>
        <taxon>Bacteria</taxon>
        <taxon>Pseudomonadati</taxon>
        <taxon>Pseudomonadota</taxon>
        <taxon>Alphaproteobacteria</taxon>
        <taxon>Emcibacterales</taxon>
        <taxon>Govanellaceae</taxon>
        <taxon>Govanella</taxon>
    </lineage>
</organism>
<dbReference type="InterPro" id="IPR023408">
    <property type="entry name" value="MscS_beta-dom_sf"/>
</dbReference>
<protein>
    <submittedName>
        <fullName evidence="11">Mechanosensitive ion channel</fullName>
    </submittedName>
</protein>
<sequence>MFAPFQARFQGALDGVSHWALAPETLAQIVAALTGLLLALLLGRILRPLVWRFLRAAPTLDKSVHVLKPLLFPLVWLVVTAGAIVIFNGLDIPVYVLRPLARLLLAWVLIRGASLFIRNPDLAQLFAVMAWLLVALSTSGFLDPIVALLDSADISVGTTRLSALMIITAVLTFGVVIWIALFVSRLIEQSLSRFPTMTPSAQLLLGKVMRVVLITVAFLVAMSSLGINLTALAVLGGAVGVGLGFGLQKVVSNLISGVILLIDGSIKPGDVIEVGETYGWINKLAARYTSVITRDGREHLIPNEDMITQPVINWTYSSTKVRRHIPIPVSYDADLHHVMRLVLEAASETPRVLADPAVKCLVREFGESMLILELRIWISDPHNGVRNVASDVQIKVWDKFHEAGIDFPKPRRDIHMIRRDETGD</sequence>
<dbReference type="Gene3D" id="2.30.30.60">
    <property type="match status" value="1"/>
</dbReference>
<comment type="subcellular location">
    <subcellularLocation>
        <location evidence="1">Cell membrane</location>
        <topology evidence="1">Multi-pass membrane protein</topology>
    </subcellularLocation>
</comment>
<dbReference type="Proteomes" id="UP001141619">
    <property type="component" value="Unassembled WGS sequence"/>
</dbReference>
<dbReference type="InterPro" id="IPR006685">
    <property type="entry name" value="MscS_channel_2nd"/>
</dbReference>
<accession>A0A9X3TX74</accession>
<keyword evidence="6 7" id="KW-0472">Membrane</keyword>
<dbReference type="EMBL" id="JANWOI010000002">
    <property type="protein sequence ID" value="MDA5193332.1"/>
    <property type="molecule type" value="Genomic_DNA"/>
</dbReference>
<evidence type="ECO:0000256" key="2">
    <source>
        <dbReference type="ARBA" id="ARBA00008017"/>
    </source>
</evidence>
<feature type="domain" description="Mechanosensitive ion channel transmembrane helices 2/3" evidence="10">
    <location>
        <begin position="208"/>
        <end position="248"/>
    </location>
</feature>
<keyword evidence="4 7" id="KW-0812">Transmembrane</keyword>
<feature type="domain" description="Mechanosensitive ion channel MscS" evidence="8">
    <location>
        <begin position="250"/>
        <end position="315"/>
    </location>
</feature>
<keyword evidence="5 7" id="KW-1133">Transmembrane helix</keyword>
<feature type="transmembrane region" description="Helical" evidence="7">
    <location>
        <begin position="227"/>
        <end position="247"/>
    </location>
</feature>
<proteinExistence type="inferred from homology"/>
<evidence type="ECO:0000256" key="7">
    <source>
        <dbReference type="SAM" id="Phobius"/>
    </source>
</evidence>
<dbReference type="InterPro" id="IPR049142">
    <property type="entry name" value="MS_channel_1st"/>
</dbReference>
<dbReference type="Pfam" id="PF21082">
    <property type="entry name" value="MS_channel_3rd"/>
    <property type="match status" value="1"/>
</dbReference>
<evidence type="ECO:0000256" key="3">
    <source>
        <dbReference type="ARBA" id="ARBA00022475"/>
    </source>
</evidence>
<dbReference type="PANTHER" id="PTHR30347:SF1">
    <property type="entry name" value="MECHANOSENSITIVE CHANNEL MSCK"/>
    <property type="match status" value="1"/>
</dbReference>
<name>A0A9X3TX74_9PROT</name>
<reference evidence="11" key="2">
    <citation type="journal article" date="2023" name="Syst. Appl. Microbiol.">
        <title>Govania unica gen. nov., sp. nov., a rare biosphere bacterium that represents a novel family in the class Alphaproteobacteria.</title>
        <authorList>
            <person name="Vandamme P."/>
            <person name="Peeters C."/>
            <person name="Hettiarachchi A."/>
            <person name="Cnockaert M."/>
            <person name="Carlier A."/>
        </authorList>
    </citation>
    <scope>NUCLEOTIDE SEQUENCE</scope>
    <source>
        <strain evidence="11">LMG 31809</strain>
    </source>
</reference>
<feature type="transmembrane region" description="Helical" evidence="7">
    <location>
        <begin position="66"/>
        <end position="86"/>
    </location>
</feature>
<evidence type="ECO:0000313" key="12">
    <source>
        <dbReference type="Proteomes" id="UP001141619"/>
    </source>
</evidence>
<keyword evidence="12" id="KW-1185">Reference proteome</keyword>
<evidence type="ECO:0000256" key="4">
    <source>
        <dbReference type="ARBA" id="ARBA00022692"/>
    </source>
</evidence>
<dbReference type="InterPro" id="IPR010920">
    <property type="entry name" value="LSM_dom_sf"/>
</dbReference>
<dbReference type="GO" id="GO:0008381">
    <property type="term" value="F:mechanosensitive monoatomic ion channel activity"/>
    <property type="evidence" value="ECO:0007669"/>
    <property type="project" value="UniProtKB-ARBA"/>
</dbReference>
<keyword evidence="3" id="KW-1003">Cell membrane</keyword>
<dbReference type="SUPFAM" id="SSF50182">
    <property type="entry name" value="Sm-like ribonucleoproteins"/>
    <property type="match status" value="1"/>
</dbReference>
<feature type="transmembrane region" description="Helical" evidence="7">
    <location>
        <begin position="162"/>
        <end position="183"/>
    </location>
</feature>
<dbReference type="Gene3D" id="1.10.287.1260">
    <property type="match status" value="1"/>
</dbReference>
<feature type="domain" description="Mechanosensitive ion channel MscS C-terminal" evidence="9">
    <location>
        <begin position="325"/>
        <end position="407"/>
    </location>
</feature>
<reference evidence="11" key="1">
    <citation type="submission" date="2022-08" db="EMBL/GenBank/DDBJ databases">
        <authorList>
            <person name="Vandamme P."/>
            <person name="Hettiarachchi A."/>
            <person name="Peeters C."/>
            <person name="Cnockaert M."/>
            <person name="Carlier A."/>
        </authorList>
    </citation>
    <scope>NUCLEOTIDE SEQUENCE</scope>
    <source>
        <strain evidence="11">LMG 31809</strain>
    </source>
</reference>
<dbReference type="SUPFAM" id="SSF82861">
    <property type="entry name" value="Mechanosensitive channel protein MscS (YggB), transmembrane region"/>
    <property type="match status" value="1"/>
</dbReference>